<keyword evidence="3" id="KW-1185">Reference proteome</keyword>
<dbReference type="Pfam" id="PF08241">
    <property type="entry name" value="Methyltransf_11"/>
    <property type="match status" value="1"/>
</dbReference>
<evidence type="ECO:0000259" key="1">
    <source>
        <dbReference type="Pfam" id="PF08241"/>
    </source>
</evidence>
<evidence type="ECO:0000313" key="3">
    <source>
        <dbReference type="Proteomes" id="UP000761264"/>
    </source>
</evidence>
<dbReference type="PANTHER" id="PTHR43861">
    <property type="entry name" value="TRANS-ACONITATE 2-METHYLTRANSFERASE-RELATED"/>
    <property type="match status" value="1"/>
</dbReference>
<dbReference type="RefSeq" id="WP_167223716.1">
    <property type="nucleotide sequence ID" value="NZ_JAAQPH010000006.1"/>
</dbReference>
<dbReference type="CDD" id="cd02440">
    <property type="entry name" value="AdoMet_MTases"/>
    <property type="match status" value="1"/>
</dbReference>
<dbReference type="Gene3D" id="3.40.50.150">
    <property type="entry name" value="Vaccinia Virus protein VP39"/>
    <property type="match status" value="1"/>
</dbReference>
<organism evidence="2 3">
    <name type="scientific">Pelagibius litoralis</name>
    <dbReference type="NCBI Taxonomy" id="374515"/>
    <lineage>
        <taxon>Bacteria</taxon>
        <taxon>Pseudomonadati</taxon>
        <taxon>Pseudomonadota</taxon>
        <taxon>Alphaproteobacteria</taxon>
        <taxon>Rhodospirillales</taxon>
        <taxon>Rhodovibrionaceae</taxon>
        <taxon>Pelagibius</taxon>
    </lineage>
</organism>
<keyword evidence="2" id="KW-0489">Methyltransferase</keyword>
<dbReference type="GO" id="GO:0008757">
    <property type="term" value="F:S-adenosylmethionine-dependent methyltransferase activity"/>
    <property type="evidence" value="ECO:0007669"/>
    <property type="project" value="InterPro"/>
</dbReference>
<keyword evidence="2" id="KW-0808">Transferase</keyword>
<dbReference type="Proteomes" id="UP000761264">
    <property type="component" value="Unassembled WGS sequence"/>
</dbReference>
<sequence>MTGQEQDGAAAQHWDPRRYNKNAGFVAELGAPLLDLLQPRAGERILDLGCGEGALTARVAAAGAAVVGVDASPDQIAAAKARGLDARVMSGEALTFAHEFEAVLSNAALHWMLDPDAVLRGVARALKPGGRFVAEMGGAGNVAMITAALFAALEARGLDPNGAYPWYFPTPEAYQAKLEAVGFAVDSIALIPRPTPLPGAIGGWLETFAESFLKQVPAGEQRGLIDEVAERLRPDLCDAEGNWSADYVRLRFMARLAA</sequence>
<dbReference type="AlphaFoldDB" id="A0A967EVJ7"/>
<dbReference type="InterPro" id="IPR013216">
    <property type="entry name" value="Methyltransf_11"/>
</dbReference>
<dbReference type="InterPro" id="IPR029063">
    <property type="entry name" value="SAM-dependent_MTases_sf"/>
</dbReference>
<feature type="domain" description="Methyltransferase type 11" evidence="1">
    <location>
        <begin position="46"/>
        <end position="133"/>
    </location>
</feature>
<dbReference type="SUPFAM" id="SSF53335">
    <property type="entry name" value="S-adenosyl-L-methionine-dependent methyltransferases"/>
    <property type="match status" value="1"/>
</dbReference>
<dbReference type="PANTHER" id="PTHR43861:SF1">
    <property type="entry name" value="TRANS-ACONITATE 2-METHYLTRANSFERASE"/>
    <property type="match status" value="1"/>
</dbReference>
<proteinExistence type="predicted"/>
<dbReference type="GO" id="GO:0032259">
    <property type="term" value="P:methylation"/>
    <property type="evidence" value="ECO:0007669"/>
    <property type="project" value="UniProtKB-KW"/>
</dbReference>
<name>A0A967EVJ7_9PROT</name>
<protein>
    <submittedName>
        <fullName evidence="2">Methyltransferase domain-containing protein</fullName>
    </submittedName>
</protein>
<comment type="caution">
    <text evidence="2">The sequence shown here is derived from an EMBL/GenBank/DDBJ whole genome shotgun (WGS) entry which is preliminary data.</text>
</comment>
<gene>
    <name evidence="2" type="ORF">HBA54_09200</name>
</gene>
<evidence type="ECO:0000313" key="2">
    <source>
        <dbReference type="EMBL" id="NIA68766.1"/>
    </source>
</evidence>
<dbReference type="EMBL" id="JAAQPH010000006">
    <property type="protein sequence ID" value="NIA68766.1"/>
    <property type="molecule type" value="Genomic_DNA"/>
</dbReference>
<accession>A0A967EVJ7</accession>
<reference evidence="2" key="1">
    <citation type="submission" date="2020-03" db="EMBL/GenBank/DDBJ databases">
        <title>Genome of Pelagibius litoralis DSM 21314T.</title>
        <authorList>
            <person name="Wang G."/>
        </authorList>
    </citation>
    <scope>NUCLEOTIDE SEQUENCE</scope>
    <source>
        <strain evidence="2">DSM 21314</strain>
    </source>
</reference>